<dbReference type="AlphaFoldDB" id="A0A965ZEG6"/>
<evidence type="ECO:0000313" key="3">
    <source>
        <dbReference type="Proteomes" id="UP000638732"/>
    </source>
</evidence>
<evidence type="ECO:0000313" key="2">
    <source>
        <dbReference type="EMBL" id="NCD68282.1"/>
    </source>
</evidence>
<keyword evidence="3" id="KW-1185">Reference proteome</keyword>
<organism evidence="2 3">
    <name type="scientific">Mucilaginibacter agri</name>
    <dbReference type="NCBI Taxonomy" id="2695265"/>
    <lineage>
        <taxon>Bacteria</taxon>
        <taxon>Pseudomonadati</taxon>
        <taxon>Bacteroidota</taxon>
        <taxon>Sphingobacteriia</taxon>
        <taxon>Sphingobacteriales</taxon>
        <taxon>Sphingobacteriaceae</taxon>
        <taxon>Mucilaginibacter</taxon>
    </lineage>
</organism>
<evidence type="ECO:0000256" key="1">
    <source>
        <dbReference type="SAM" id="MobiDB-lite"/>
    </source>
</evidence>
<dbReference type="Proteomes" id="UP000638732">
    <property type="component" value="Unassembled WGS sequence"/>
</dbReference>
<dbReference type="EMBL" id="WWEO01000037">
    <property type="protein sequence ID" value="NCD68282.1"/>
    <property type="molecule type" value="Genomic_DNA"/>
</dbReference>
<dbReference type="RefSeq" id="WP_166584310.1">
    <property type="nucleotide sequence ID" value="NZ_WWEO01000037.1"/>
</dbReference>
<accession>A0A965ZEG6</accession>
<name>A0A965ZEG6_9SPHI</name>
<feature type="compositionally biased region" description="Basic and acidic residues" evidence="1">
    <location>
        <begin position="35"/>
        <end position="47"/>
    </location>
</feature>
<sequence>MENMKTLADQIREELVKPAANKQSPTAPKASGTAKLKEKQVRPKEQPSEILTALAGFDTSRHKSMVHVRFDEKTVRTLNQFKMATGVDVTRLVSFAVRELLENRPEIKSIIKQFIQNSDL</sequence>
<feature type="region of interest" description="Disordered" evidence="1">
    <location>
        <begin position="15"/>
        <end position="49"/>
    </location>
</feature>
<reference evidence="2" key="2">
    <citation type="submission" date="2020-10" db="EMBL/GenBank/DDBJ databases">
        <title>Mucilaginibacter sp. nov., isolated from soil.</title>
        <authorList>
            <person name="Jeon C.O."/>
        </authorList>
    </citation>
    <scope>NUCLEOTIDE SEQUENCE</scope>
    <source>
        <strain evidence="2">R11</strain>
    </source>
</reference>
<protein>
    <submittedName>
        <fullName evidence="2">Uncharacterized protein</fullName>
    </submittedName>
</protein>
<proteinExistence type="predicted"/>
<comment type="caution">
    <text evidence="2">The sequence shown here is derived from an EMBL/GenBank/DDBJ whole genome shotgun (WGS) entry which is preliminary data.</text>
</comment>
<reference evidence="2" key="1">
    <citation type="submission" date="2020-01" db="EMBL/GenBank/DDBJ databases">
        <authorList>
            <person name="Seo Y.L."/>
        </authorList>
    </citation>
    <scope>NUCLEOTIDE SEQUENCE</scope>
    <source>
        <strain evidence="2">R11</strain>
    </source>
</reference>
<gene>
    <name evidence="2" type="ORF">GSY63_02795</name>
</gene>